<reference evidence="3 4" key="1">
    <citation type="submission" date="2019-11" db="EMBL/GenBank/DDBJ databases">
        <title>Cellulosimicrobium composti sp. nov. isolated from a compost.</title>
        <authorList>
            <person name="Yang Y."/>
        </authorList>
    </citation>
    <scope>NUCLEOTIDE SEQUENCE [LARGE SCALE GENOMIC DNA]</scope>
    <source>
        <strain evidence="3 4">BIT-GX5</strain>
    </source>
</reference>
<accession>A0A6N7ZEI8</accession>
<evidence type="ECO:0000259" key="2">
    <source>
        <dbReference type="PROSITE" id="PS50022"/>
    </source>
</evidence>
<comment type="caution">
    <text evidence="3">The sequence shown here is derived from an EMBL/GenBank/DDBJ whole genome shotgun (WGS) entry which is preliminary data.</text>
</comment>
<dbReference type="InterPro" id="IPR006311">
    <property type="entry name" value="TAT_signal"/>
</dbReference>
<sequence length="997" mass="106263">MSLSPPPPARPRGRRRTAAVALVATGAVALAGVPAATASPSGPLPAEPAAGAAVSELAPVAEPAAYPGTAPGTASVELSGDAVTLSNAVLSATWSFAGGTPALTALHHAETGTDVAPGAAGFVTLTLADGTTITGDDLTAVGTPVRTDLAPEPDAVRWSEREAGAAVSATYRFDDGTRAFDLVWTVSLRDGASSVQQAFELTNVTGTFDVTALRLVDVSLPGARVDGRDDGSPVVVGDQGAERFFLGVETPLSKPAVSGDAVQVDVPRAGDLTTGHTLGYTASVGVVPDGQLRRGFQYYVERERVHDRRTFLHYQSWLDLKPPSEVIDSAELNEAIALFGDELTGRGARIDSFWIDDGWDYVRDPAVADESDLHVWDFDPTEFPDGFAPQKALAEQYDASLSVWMSPFGGYGQSAWSRQQLNASKPEAERLETHGGAFALGGERYYERFRSVAFDMVDNQGVRGFKFDGIGGGLYQTGPDETYLGDYEAMLQLMTDLREHQPEVWINATVGTWGSPYWLWFTDSIWRDGHDAGQAGAGSVRERYVSYRDSQTYRNTVVENPLFPVPSLMNHGFTFSERTPQFTADYDLSDPAVRAEVGRDMRAYFALGLGLQELYVRNTQVRPDQPGAEWFWDELAANARWARDNENLLSDVHWVGGDPAVGEVYGTAAWAAADDAAGTTDQAMLMLRNPTPYPQSFRVEVGDALELPAGAEQTYAFTDRDGNRDGFVARAGTGYWIELEPFEVTVFEGVPSDAEPTPSEPGAVPLDKSAWTATADSAETTYENGAAANAIDGNAGTIWHTSYATGIDPLPHTLTIDLGSEQRVGVLRHVSRQDGGVNGRISTYEVRTSLDGESWTTVASGTFNGTSEPDLVDLEPTTARFVQLRATGSVNGAGYTSVAEIDLFGAPEETEAPVTVTAQTRCLAGTAYVAVRAVNDDDAPLAVRLVTPFGTHEAAEVAPGASAYQSFSTRSAHVDAGEVTVEAGGGTVVAPYDARTC</sequence>
<dbReference type="PROSITE" id="PS51318">
    <property type="entry name" value="TAT"/>
    <property type="match status" value="1"/>
</dbReference>
<dbReference type="Proteomes" id="UP000440668">
    <property type="component" value="Unassembled WGS sequence"/>
</dbReference>
<dbReference type="Gene3D" id="2.60.120.260">
    <property type="entry name" value="Galactose-binding domain-like"/>
    <property type="match status" value="1"/>
</dbReference>
<evidence type="ECO:0000313" key="3">
    <source>
        <dbReference type="EMBL" id="MTG87857.1"/>
    </source>
</evidence>
<gene>
    <name evidence="3" type="ORF">GJV82_02645</name>
</gene>
<dbReference type="SUPFAM" id="SSF51445">
    <property type="entry name" value="(Trans)glycosidases"/>
    <property type="match status" value="1"/>
</dbReference>
<organism evidence="3 4">
    <name type="scientific">Cellulosimicrobium composti</name>
    <dbReference type="NCBI Taxonomy" id="2672572"/>
    <lineage>
        <taxon>Bacteria</taxon>
        <taxon>Bacillati</taxon>
        <taxon>Actinomycetota</taxon>
        <taxon>Actinomycetes</taxon>
        <taxon>Micrococcales</taxon>
        <taxon>Promicromonosporaceae</taxon>
        <taxon>Cellulosimicrobium</taxon>
    </lineage>
</organism>
<feature type="signal peptide" evidence="1">
    <location>
        <begin position="1"/>
        <end position="31"/>
    </location>
</feature>
<evidence type="ECO:0000256" key="1">
    <source>
        <dbReference type="SAM" id="SignalP"/>
    </source>
</evidence>
<dbReference type="AlphaFoldDB" id="A0A6N7ZEI8"/>
<dbReference type="PROSITE" id="PS50022">
    <property type="entry name" value="FA58C_3"/>
    <property type="match status" value="1"/>
</dbReference>
<dbReference type="Pfam" id="PF00754">
    <property type="entry name" value="F5_F8_type_C"/>
    <property type="match status" value="1"/>
</dbReference>
<dbReference type="InterPro" id="IPR013785">
    <property type="entry name" value="Aldolase_TIM"/>
</dbReference>
<dbReference type="InterPro" id="IPR000421">
    <property type="entry name" value="FA58C"/>
</dbReference>
<feature type="domain" description="F5/8 type C" evidence="2">
    <location>
        <begin position="752"/>
        <end position="906"/>
    </location>
</feature>
<dbReference type="InterPro" id="IPR008979">
    <property type="entry name" value="Galactose-bd-like_sf"/>
</dbReference>
<dbReference type="Gene3D" id="3.20.20.70">
    <property type="entry name" value="Aldolase class I"/>
    <property type="match status" value="1"/>
</dbReference>
<protein>
    <recommendedName>
        <fullName evidence="2">F5/8 type C domain-containing protein</fullName>
    </recommendedName>
</protein>
<feature type="chain" id="PRO_5039565623" description="F5/8 type C domain-containing protein" evidence="1">
    <location>
        <begin position="32"/>
        <end position="997"/>
    </location>
</feature>
<dbReference type="RefSeq" id="WP_155098153.1">
    <property type="nucleotide sequence ID" value="NZ_WMKA01000004.1"/>
</dbReference>
<dbReference type="SUPFAM" id="SSF49785">
    <property type="entry name" value="Galactose-binding domain-like"/>
    <property type="match status" value="1"/>
</dbReference>
<dbReference type="EMBL" id="WMKA01000004">
    <property type="protein sequence ID" value="MTG87857.1"/>
    <property type="molecule type" value="Genomic_DNA"/>
</dbReference>
<name>A0A6N7ZEI8_9MICO</name>
<evidence type="ECO:0000313" key="4">
    <source>
        <dbReference type="Proteomes" id="UP000440668"/>
    </source>
</evidence>
<keyword evidence="1" id="KW-0732">Signal</keyword>
<proteinExistence type="predicted"/>
<dbReference type="SMART" id="SM00231">
    <property type="entry name" value="FA58C"/>
    <property type="match status" value="1"/>
</dbReference>
<dbReference type="InterPro" id="IPR017853">
    <property type="entry name" value="GH"/>
</dbReference>